<feature type="region of interest" description="Disordered" evidence="1">
    <location>
        <begin position="20"/>
        <end position="49"/>
    </location>
</feature>
<keyword evidence="4" id="KW-1185">Reference proteome</keyword>
<feature type="compositionally biased region" description="Basic and acidic residues" evidence="1">
    <location>
        <begin position="36"/>
        <end position="49"/>
    </location>
</feature>
<feature type="domain" description="SHOCT" evidence="2">
    <location>
        <begin position="56"/>
        <end position="81"/>
    </location>
</feature>
<dbReference type="KEGG" id="agf:ET445_02305"/>
<proteinExistence type="predicted"/>
<dbReference type="AlphaFoldDB" id="A0A4V0YGT6"/>
<reference evidence="3 4" key="1">
    <citation type="submission" date="2019-01" db="EMBL/GenBank/DDBJ databases">
        <title>Genome sequencing of strain FW100M-8.</title>
        <authorList>
            <person name="Heo J."/>
            <person name="Kim S.-J."/>
            <person name="Kim J.-S."/>
            <person name="Hong S.-B."/>
            <person name="Kwon S.-W."/>
        </authorList>
    </citation>
    <scope>NUCLEOTIDE SEQUENCE [LARGE SCALE GENOMIC DNA]</scope>
    <source>
        <strain evidence="3 4">FW100M-8</strain>
    </source>
</reference>
<dbReference type="EMBL" id="CP035491">
    <property type="protein sequence ID" value="QAY72341.1"/>
    <property type="molecule type" value="Genomic_DNA"/>
</dbReference>
<sequence>MAMPKGRRDGRPGLLAVADRLSRATGGEPETSGRFPDVREGRPDERRPDLDLLDGLERLAALRAAGALDDDEYAAAKRRLLT</sequence>
<evidence type="ECO:0000259" key="2">
    <source>
        <dbReference type="Pfam" id="PF09851"/>
    </source>
</evidence>
<name>A0A4V0YGT6_9MICO</name>
<protein>
    <recommendedName>
        <fullName evidence="2">SHOCT domain-containing protein</fullName>
    </recommendedName>
</protein>
<accession>A0A4V0YGT6</accession>
<dbReference type="Proteomes" id="UP000291259">
    <property type="component" value="Chromosome"/>
</dbReference>
<evidence type="ECO:0000313" key="4">
    <source>
        <dbReference type="Proteomes" id="UP000291259"/>
    </source>
</evidence>
<evidence type="ECO:0000313" key="3">
    <source>
        <dbReference type="EMBL" id="QAY72341.1"/>
    </source>
</evidence>
<organism evidence="3 4">
    <name type="scientific">Agromyces protaetiae</name>
    <dbReference type="NCBI Taxonomy" id="2509455"/>
    <lineage>
        <taxon>Bacteria</taxon>
        <taxon>Bacillati</taxon>
        <taxon>Actinomycetota</taxon>
        <taxon>Actinomycetes</taxon>
        <taxon>Micrococcales</taxon>
        <taxon>Microbacteriaceae</taxon>
        <taxon>Agromyces</taxon>
    </lineage>
</organism>
<gene>
    <name evidence="3" type="ORF">ET445_02305</name>
</gene>
<evidence type="ECO:0000256" key="1">
    <source>
        <dbReference type="SAM" id="MobiDB-lite"/>
    </source>
</evidence>
<dbReference type="Pfam" id="PF09851">
    <property type="entry name" value="SHOCT"/>
    <property type="match status" value="1"/>
</dbReference>
<dbReference type="InterPro" id="IPR018649">
    <property type="entry name" value="SHOCT"/>
</dbReference>